<dbReference type="InterPro" id="IPR029056">
    <property type="entry name" value="Ribokinase-like"/>
</dbReference>
<dbReference type="PANTHER" id="PTHR42774">
    <property type="entry name" value="PHOSPHOTRANSFERASE SYSTEM TRANSPORT PROTEIN"/>
    <property type="match status" value="1"/>
</dbReference>
<dbReference type="Pfam" id="PF00294">
    <property type="entry name" value="PfkB"/>
    <property type="match status" value="2"/>
</dbReference>
<protein>
    <recommendedName>
        <fullName evidence="6">Carbohydrate kinase PfkB domain-containing protein</fullName>
    </recommendedName>
</protein>
<dbReference type="RefSeq" id="XP_014156404.1">
    <property type="nucleotide sequence ID" value="XM_014300929.1"/>
</dbReference>
<feature type="region of interest" description="Disordered" evidence="5">
    <location>
        <begin position="277"/>
        <end position="297"/>
    </location>
</feature>
<dbReference type="AlphaFoldDB" id="A0A0L0G058"/>
<dbReference type="PROSITE" id="PS00584">
    <property type="entry name" value="PFKB_KINASES_2"/>
    <property type="match status" value="1"/>
</dbReference>
<evidence type="ECO:0000313" key="7">
    <source>
        <dbReference type="EMBL" id="KNC82502.1"/>
    </source>
</evidence>
<sequence length="388" mass="41610">MSKSARVDSSHRIVGLGACGIDMLAAVRTYPQPDEKTRTIDPIQYYGGGNCSNTLVAVSRLGLSCSLVAKIGQDANGALVRDELIKEGICVDHVYIRDYLQTPLTYIIVDQSASTRTCIHSPAAEGVLCGDLYPGAILKNATMCILDTRHTEAAIMLAKAAQQRCIPVLLDVERERDGLQDLIPLADYLVTNTAYPQLYNPTSNNRVEAMCSLLLESNAKMVITTLGSAGSVLVVRKSECTSEVSEGCEEIYGLKVTSTFIHVTADESRRYVDMSNTKHTASNNNNTSTNTFTSETVPASTSHTASTLECIYVIECPAVEVEQVVDTTGAGDAFIGGIVYGLSARLTPAHMLVVAANVAGKKIGEMGARNGLPTWQELHGLLSEKVSQ</sequence>
<dbReference type="EMBL" id="KQ241920">
    <property type="protein sequence ID" value="KNC82502.1"/>
    <property type="molecule type" value="Genomic_DNA"/>
</dbReference>
<dbReference type="InterPro" id="IPR002173">
    <property type="entry name" value="Carboh/pur_kinase_PfkB_CS"/>
</dbReference>
<dbReference type="STRING" id="667725.A0A0L0G058"/>
<feature type="domain" description="Carbohydrate kinase PfkB" evidence="6">
    <location>
        <begin position="13"/>
        <end position="237"/>
    </location>
</feature>
<name>A0A0L0G058_9EUKA</name>
<evidence type="ECO:0000256" key="1">
    <source>
        <dbReference type="ARBA" id="ARBA00010688"/>
    </source>
</evidence>
<evidence type="ECO:0000313" key="8">
    <source>
        <dbReference type="Proteomes" id="UP000054560"/>
    </source>
</evidence>
<organism evidence="7 8">
    <name type="scientific">Sphaeroforma arctica JP610</name>
    <dbReference type="NCBI Taxonomy" id="667725"/>
    <lineage>
        <taxon>Eukaryota</taxon>
        <taxon>Ichthyosporea</taxon>
        <taxon>Ichthyophonida</taxon>
        <taxon>Sphaeroforma</taxon>
    </lineage>
</organism>
<dbReference type="Gene3D" id="3.40.1190.20">
    <property type="match status" value="2"/>
</dbReference>
<evidence type="ECO:0000256" key="2">
    <source>
        <dbReference type="ARBA" id="ARBA00022679"/>
    </source>
</evidence>
<dbReference type="eggNOG" id="KOG2947">
    <property type="taxonomic scope" value="Eukaryota"/>
</dbReference>
<evidence type="ECO:0000259" key="6">
    <source>
        <dbReference type="Pfam" id="PF00294"/>
    </source>
</evidence>
<evidence type="ECO:0000256" key="5">
    <source>
        <dbReference type="SAM" id="MobiDB-lite"/>
    </source>
</evidence>
<dbReference type="GO" id="GO:0016301">
    <property type="term" value="F:kinase activity"/>
    <property type="evidence" value="ECO:0007669"/>
    <property type="project" value="UniProtKB-KW"/>
</dbReference>
<keyword evidence="8" id="KW-1185">Reference proteome</keyword>
<proteinExistence type="inferred from homology"/>
<comment type="similarity">
    <text evidence="1 4">Belongs to the carbohydrate kinase PfkB family.</text>
</comment>
<evidence type="ECO:0000256" key="4">
    <source>
        <dbReference type="RuleBase" id="RU003704"/>
    </source>
</evidence>
<feature type="domain" description="Carbohydrate kinase PfkB" evidence="6">
    <location>
        <begin position="314"/>
        <end position="374"/>
    </location>
</feature>
<dbReference type="PANTHER" id="PTHR42774:SF3">
    <property type="entry name" value="KETOHEXOKINASE"/>
    <property type="match status" value="1"/>
</dbReference>
<dbReference type="Proteomes" id="UP000054560">
    <property type="component" value="Unassembled WGS sequence"/>
</dbReference>
<dbReference type="PRINTS" id="PR00990">
    <property type="entry name" value="RIBOKINASE"/>
</dbReference>
<dbReference type="InterPro" id="IPR002139">
    <property type="entry name" value="Ribo/fructo_kinase"/>
</dbReference>
<evidence type="ECO:0000256" key="3">
    <source>
        <dbReference type="ARBA" id="ARBA00022777"/>
    </source>
</evidence>
<accession>A0A0L0G058</accession>
<gene>
    <name evidence="7" type="ORF">SARC_05202</name>
</gene>
<dbReference type="GeneID" id="25905706"/>
<dbReference type="OrthoDB" id="204058at2759"/>
<keyword evidence="2 4" id="KW-0808">Transferase</keyword>
<dbReference type="InterPro" id="IPR052562">
    <property type="entry name" value="Ketohexokinase-related"/>
</dbReference>
<reference evidence="7 8" key="1">
    <citation type="submission" date="2011-02" db="EMBL/GenBank/DDBJ databases">
        <title>The Genome Sequence of Sphaeroforma arctica JP610.</title>
        <authorList>
            <consortium name="The Broad Institute Genome Sequencing Platform"/>
            <person name="Russ C."/>
            <person name="Cuomo C."/>
            <person name="Young S.K."/>
            <person name="Zeng Q."/>
            <person name="Gargeya S."/>
            <person name="Alvarado L."/>
            <person name="Berlin A."/>
            <person name="Chapman S.B."/>
            <person name="Chen Z."/>
            <person name="Freedman E."/>
            <person name="Gellesch M."/>
            <person name="Goldberg J."/>
            <person name="Griggs A."/>
            <person name="Gujja S."/>
            <person name="Heilman E."/>
            <person name="Heiman D."/>
            <person name="Howarth C."/>
            <person name="Mehta T."/>
            <person name="Neiman D."/>
            <person name="Pearson M."/>
            <person name="Roberts A."/>
            <person name="Saif S."/>
            <person name="Shea T."/>
            <person name="Shenoy N."/>
            <person name="Sisk P."/>
            <person name="Stolte C."/>
            <person name="Sykes S."/>
            <person name="White J."/>
            <person name="Yandava C."/>
            <person name="Burger G."/>
            <person name="Gray M.W."/>
            <person name="Holland P.W.H."/>
            <person name="King N."/>
            <person name="Lang F.B.F."/>
            <person name="Roger A.J."/>
            <person name="Ruiz-Trillo I."/>
            <person name="Haas B."/>
            <person name="Nusbaum C."/>
            <person name="Birren B."/>
        </authorList>
    </citation>
    <scope>NUCLEOTIDE SEQUENCE [LARGE SCALE GENOMIC DNA]</scope>
    <source>
        <strain evidence="7 8">JP610</strain>
    </source>
</reference>
<dbReference type="SUPFAM" id="SSF53613">
    <property type="entry name" value="Ribokinase-like"/>
    <property type="match status" value="1"/>
</dbReference>
<keyword evidence="3 4" id="KW-0418">Kinase</keyword>
<feature type="compositionally biased region" description="Low complexity" evidence="5">
    <location>
        <begin position="277"/>
        <end position="296"/>
    </location>
</feature>
<dbReference type="InterPro" id="IPR011611">
    <property type="entry name" value="PfkB_dom"/>
</dbReference>